<dbReference type="SMART" id="SM00034">
    <property type="entry name" value="CLECT"/>
    <property type="match status" value="2"/>
</dbReference>
<dbReference type="PANTHER" id="PTHR22803">
    <property type="entry name" value="MANNOSE, PHOSPHOLIPASE, LECTIN RECEPTOR RELATED"/>
    <property type="match status" value="1"/>
</dbReference>
<gene>
    <name evidence="2" type="ORF">ACJMK2_006157</name>
</gene>
<dbReference type="InterPro" id="IPR001304">
    <property type="entry name" value="C-type_lectin-like"/>
</dbReference>
<dbReference type="Pfam" id="PF00059">
    <property type="entry name" value="Lectin_C"/>
    <property type="match status" value="2"/>
</dbReference>
<name>A0ABD3VVD9_SINWO</name>
<keyword evidence="3" id="KW-1185">Reference proteome</keyword>
<dbReference type="AlphaFoldDB" id="A0ABD3VVD9"/>
<evidence type="ECO:0000313" key="3">
    <source>
        <dbReference type="Proteomes" id="UP001634394"/>
    </source>
</evidence>
<dbReference type="SUPFAM" id="SSF56436">
    <property type="entry name" value="C-type lectin-like"/>
    <property type="match status" value="3"/>
</dbReference>
<accession>A0ABD3VVD9</accession>
<dbReference type="EMBL" id="JBJQND010000010">
    <property type="protein sequence ID" value="KAL3864478.1"/>
    <property type="molecule type" value="Genomic_DNA"/>
</dbReference>
<reference evidence="2 3" key="1">
    <citation type="submission" date="2024-11" db="EMBL/GenBank/DDBJ databases">
        <title>Chromosome-level genome assembly of the freshwater bivalve Anodonta woodiana.</title>
        <authorList>
            <person name="Chen X."/>
        </authorList>
    </citation>
    <scope>NUCLEOTIDE SEQUENCE [LARGE SCALE GENOMIC DNA]</scope>
    <source>
        <strain evidence="2">MN2024</strain>
        <tissue evidence="2">Gills</tissue>
    </source>
</reference>
<evidence type="ECO:0000313" key="2">
    <source>
        <dbReference type="EMBL" id="KAL3864478.1"/>
    </source>
</evidence>
<sequence>MLTWDNARTKCGQQATQDGYSKGDLVSVDDDDDQTFLLGELPFLTQSTKLYWTGLYYANSQWNWVNGQPVNTKYFQWVQEPDNIGGIESCAMVRMNGNFSDQNCQSNHNFICMKPQSVAYALSNMGCGQWTRAGRKCYHFYNGPKLTWVNARGNCQSLGGDLLKVENKDEKTWITSQMVLTTDSFWTGLNDRAQEGTYVWADSASSQDQLVMWNQEPNDYMGQEDCGIIFSNGGYNDANCAAKAAFICELQYQGTTCPTGWVSRTTSQMLDCYFISDYKNNTMMMTWSEALGYCASQAPSQSATSLLLSVDDADEKAFIEQQLSTLDRNFGGWWTGLNDKDREGYWTFYGQTVMASASLM</sequence>
<dbReference type="PROSITE" id="PS50041">
    <property type="entry name" value="C_TYPE_LECTIN_2"/>
    <property type="match status" value="3"/>
</dbReference>
<dbReference type="InterPro" id="IPR016186">
    <property type="entry name" value="C-type_lectin-like/link_sf"/>
</dbReference>
<feature type="domain" description="C-type lectin" evidence="1">
    <location>
        <begin position="133"/>
        <end position="249"/>
    </location>
</feature>
<dbReference type="Proteomes" id="UP001634394">
    <property type="component" value="Unassembled WGS sequence"/>
</dbReference>
<comment type="caution">
    <text evidence="2">The sequence shown here is derived from an EMBL/GenBank/DDBJ whole genome shotgun (WGS) entry which is preliminary data.</text>
</comment>
<protein>
    <recommendedName>
        <fullName evidence="1">C-type lectin domain-containing protein</fullName>
    </recommendedName>
</protein>
<evidence type="ECO:0000259" key="1">
    <source>
        <dbReference type="PROSITE" id="PS50041"/>
    </source>
</evidence>
<feature type="domain" description="C-type lectin" evidence="1">
    <location>
        <begin position="1"/>
        <end position="113"/>
    </location>
</feature>
<dbReference type="Gene3D" id="3.10.100.10">
    <property type="entry name" value="Mannose-Binding Protein A, subunit A"/>
    <property type="match status" value="3"/>
</dbReference>
<dbReference type="CDD" id="cd00037">
    <property type="entry name" value="CLECT"/>
    <property type="match status" value="3"/>
</dbReference>
<organism evidence="2 3">
    <name type="scientific">Sinanodonta woodiana</name>
    <name type="common">Chinese pond mussel</name>
    <name type="synonym">Anodonta woodiana</name>
    <dbReference type="NCBI Taxonomy" id="1069815"/>
    <lineage>
        <taxon>Eukaryota</taxon>
        <taxon>Metazoa</taxon>
        <taxon>Spiralia</taxon>
        <taxon>Lophotrochozoa</taxon>
        <taxon>Mollusca</taxon>
        <taxon>Bivalvia</taxon>
        <taxon>Autobranchia</taxon>
        <taxon>Heteroconchia</taxon>
        <taxon>Palaeoheterodonta</taxon>
        <taxon>Unionida</taxon>
        <taxon>Unionoidea</taxon>
        <taxon>Unionidae</taxon>
        <taxon>Unioninae</taxon>
        <taxon>Sinanodonta</taxon>
    </lineage>
</organism>
<proteinExistence type="predicted"/>
<dbReference type="InterPro" id="IPR050111">
    <property type="entry name" value="C-type_lectin/snaclec_domain"/>
</dbReference>
<feature type="domain" description="C-type lectin" evidence="1">
    <location>
        <begin position="272"/>
        <end position="348"/>
    </location>
</feature>
<dbReference type="InterPro" id="IPR016187">
    <property type="entry name" value="CTDL_fold"/>
</dbReference>